<proteinExistence type="predicted"/>
<keyword evidence="3" id="KW-1185">Reference proteome</keyword>
<dbReference type="RefSeq" id="WP_209268391.1">
    <property type="nucleotide sequence ID" value="NZ_JAFFZN010000038.1"/>
</dbReference>
<sequence>MGGGTANLSAGRQVLRDKLRELEAKALQGRSRTEAIARANDLLRQAGFPPLSPTRVGGWFEKGSPAKDFEVLWALIRVLLEWSGQPPTDALSGPDRARAAIRWTNARELWRTRWEQAKALRPAPTTLSPADALPVDAYLGAVRNFATQHPYPMSPGSPYGAGDTPVPALADVYVRRQTRPLPPDALDGQEAPPRIRTTGAGPAVPAGEIFRADSTLCVLLAGPGGGKTTLFRAHLADSAERWLNRSAGKADATIPVLVNARDLTGSYPLPVALAKTATSQLKRFGLLDELSAEFFRHRPLPGVSWLVLVDGLDEIPDTGIRGTVLRMLAAAAAAGHSPYRFVVATRLLPAKELEPPAPQTSRFELQPFSRSDQLAYAARYFRSLDDPGRHARTFMAGLQRSRLDDMARTPLMASMLCRLHAAAPTRPLPDGRTSAYRSFVELIYEQNAHKNIRDTHDEAIRRLKDRHQIPRHNQAAEKAAQRVRDHLPELIDHLAHERIGGNSAPAVQVLASHLHVNRPDKVNQQLWNSFLGDLLRPTGLLVQHMDDFDFLHQTLLEYHAARHATRDAKARAHVLQAVFPESPPGHNWKPPELDPSYLGFLLDGLLGPQDRIADATARRLEDVAARGGEGACTFLTTQVRLRTALPPDPTAAQLIRFAEDPSLSAVLEAQYGNVRFSSPRMDAAWALAQLDGYREDGAARLTRLADDTALEDTTRVKAAWALAQVDGYREDGATRLTRLADDTAWEVFHRIEAAKALAGIDGCQDDAVMRLSDFADDCALGISSRSRAARILTWVEGHSHEGAARLVAFADDLTLEDSDRLEAAWALVETDGYQDIGNTQLLRLADSLDPLTRIRAASALAEADEYRDEAAARLSRLADNRALYGFLRVDAAEALARVDGYRDSGIARLLAFAEDPEVDLDQLERVELAMLLEELEVE</sequence>
<evidence type="ECO:0000256" key="1">
    <source>
        <dbReference type="SAM" id="MobiDB-lite"/>
    </source>
</evidence>
<name>A0ABS3X2N0_9ACTN</name>
<dbReference type="Gene3D" id="3.40.50.300">
    <property type="entry name" value="P-loop containing nucleotide triphosphate hydrolases"/>
    <property type="match status" value="1"/>
</dbReference>
<evidence type="ECO:0000313" key="2">
    <source>
        <dbReference type="EMBL" id="MBO8189632.1"/>
    </source>
</evidence>
<reference evidence="2 3" key="1">
    <citation type="submission" date="2021-02" db="EMBL/GenBank/DDBJ databases">
        <title>Streptomyces spirodelae sp. nov., isolated from duckweed.</title>
        <authorList>
            <person name="Saimee Y."/>
            <person name="Duangmal K."/>
        </authorList>
    </citation>
    <scope>NUCLEOTIDE SEQUENCE [LARGE SCALE GENOMIC DNA]</scope>
    <source>
        <strain evidence="2 3">DW4-2</strain>
    </source>
</reference>
<dbReference type="EMBL" id="JAFFZN010000038">
    <property type="protein sequence ID" value="MBO8189632.1"/>
    <property type="molecule type" value="Genomic_DNA"/>
</dbReference>
<evidence type="ECO:0008006" key="4">
    <source>
        <dbReference type="Google" id="ProtNLM"/>
    </source>
</evidence>
<dbReference type="PANTHER" id="PTHR46844:SF1">
    <property type="entry name" value="SLR5058 PROTEIN"/>
    <property type="match status" value="1"/>
</dbReference>
<dbReference type="InterPro" id="IPR027417">
    <property type="entry name" value="P-loop_NTPase"/>
</dbReference>
<evidence type="ECO:0000313" key="3">
    <source>
        <dbReference type="Proteomes" id="UP001518976"/>
    </source>
</evidence>
<gene>
    <name evidence="2" type="ORF">JW592_29940</name>
</gene>
<feature type="region of interest" description="Disordered" evidence="1">
    <location>
        <begin position="180"/>
        <end position="201"/>
    </location>
</feature>
<organism evidence="2 3">
    <name type="scientific">Streptomyces spirodelae</name>
    <dbReference type="NCBI Taxonomy" id="2812904"/>
    <lineage>
        <taxon>Bacteria</taxon>
        <taxon>Bacillati</taxon>
        <taxon>Actinomycetota</taxon>
        <taxon>Actinomycetes</taxon>
        <taxon>Kitasatosporales</taxon>
        <taxon>Streptomycetaceae</taxon>
        <taxon>Streptomyces</taxon>
    </lineage>
</organism>
<accession>A0ABS3X2N0</accession>
<protein>
    <recommendedName>
        <fullName evidence="4">NACHT domain-containing protein</fullName>
    </recommendedName>
</protein>
<comment type="caution">
    <text evidence="2">The sequence shown here is derived from an EMBL/GenBank/DDBJ whole genome shotgun (WGS) entry which is preliminary data.</text>
</comment>
<dbReference type="PANTHER" id="PTHR46844">
    <property type="entry name" value="SLR5058 PROTEIN"/>
    <property type="match status" value="1"/>
</dbReference>
<dbReference type="Proteomes" id="UP001518976">
    <property type="component" value="Unassembled WGS sequence"/>
</dbReference>